<dbReference type="Gene3D" id="3.30.450.30">
    <property type="entry name" value="Dynein light chain 2a, cytoplasmic"/>
    <property type="match status" value="1"/>
</dbReference>
<dbReference type="GO" id="GO:0005938">
    <property type="term" value="C:cell cortex"/>
    <property type="evidence" value="ECO:0007669"/>
    <property type="project" value="TreeGrafter"/>
</dbReference>
<dbReference type="PANTHER" id="PTHR11604:SF0">
    <property type="entry name" value="PROFILIN"/>
    <property type="match status" value="1"/>
</dbReference>
<dbReference type="PRINTS" id="PR01640">
    <property type="entry name" value="PROFILINPLNT"/>
</dbReference>
<dbReference type="OrthoDB" id="421374at2759"/>
<dbReference type="InterPro" id="IPR005455">
    <property type="entry name" value="PFN_euk"/>
</dbReference>
<evidence type="ECO:0000256" key="3">
    <source>
        <dbReference type="ARBA" id="ARBA00022490"/>
    </source>
</evidence>
<reference evidence="8 9" key="2">
    <citation type="journal article" date="2010" name="Science">
        <title>Genomic analysis of organismal complexity in the multicellular green alga Volvox carteri.</title>
        <authorList>
            <person name="Prochnik S.E."/>
            <person name="Umen J."/>
            <person name="Nedelcu A.M."/>
            <person name="Hallmann A."/>
            <person name="Miller S.M."/>
            <person name="Nishii I."/>
            <person name="Ferris P."/>
            <person name="Kuo A."/>
            <person name="Mitros T."/>
            <person name="Fritz-Laylin L.K."/>
            <person name="Hellsten U."/>
            <person name="Chapman J."/>
            <person name="Simakov O."/>
            <person name="Rensing S.A."/>
            <person name="Terry A."/>
            <person name="Pangilinan J."/>
            <person name="Kapitonov V."/>
            <person name="Jurka J."/>
            <person name="Salamov A."/>
            <person name="Shapiro H."/>
            <person name="Schmutz J."/>
            <person name="Grimwood J."/>
            <person name="Lindquist E."/>
            <person name="Lucas S."/>
            <person name="Grigoriev I.V."/>
            <person name="Schmitt R."/>
            <person name="Kirk D."/>
            <person name="Rokhsar D.S."/>
        </authorList>
    </citation>
    <scope>NUCLEOTIDE SEQUENCE [LARGE SCALE GENOMIC DNA]</scope>
    <source>
        <strain evidence="8">Eve</strain>
        <strain evidence="9">f. Nagariensis / Eve</strain>
    </source>
</reference>
<dbReference type="EMBL" id="EF123079">
    <property type="protein sequence ID" value="ABM47309.1"/>
    <property type="molecule type" value="Genomic_DNA"/>
</dbReference>
<organism evidence="7">
    <name type="scientific">Volvox carteri f. nagariensis</name>
    <dbReference type="NCBI Taxonomy" id="3068"/>
    <lineage>
        <taxon>Eukaryota</taxon>
        <taxon>Viridiplantae</taxon>
        <taxon>Chlorophyta</taxon>
        <taxon>core chlorophytes</taxon>
        <taxon>Chlorophyceae</taxon>
        <taxon>CS clade</taxon>
        <taxon>Chlamydomonadales</taxon>
        <taxon>Volvocaceae</taxon>
        <taxon>Volvox</taxon>
    </lineage>
</organism>
<gene>
    <name evidence="7" type="primary">prfA</name>
    <name evidence="8" type="ORF">VOLCADRAFT_106260</name>
</gene>
<evidence type="ECO:0000256" key="6">
    <source>
        <dbReference type="RuleBase" id="RU003909"/>
    </source>
</evidence>
<protein>
    <recommendedName>
        <fullName evidence="6">Profilin</fullName>
    </recommendedName>
</protein>
<dbReference type="SUPFAM" id="SSF55770">
    <property type="entry name" value="Profilin (actin-binding protein)"/>
    <property type="match status" value="1"/>
</dbReference>
<dbReference type="KEGG" id="vcn:VOLCADRAFT_106260"/>
<dbReference type="InterPro" id="IPR036140">
    <property type="entry name" value="PFN_sf"/>
</dbReference>
<dbReference type="InterPro" id="IPR048278">
    <property type="entry name" value="PFN"/>
</dbReference>
<dbReference type="Proteomes" id="UP000001058">
    <property type="component" value="Unassembled WGS sequence"/>
</dbReference>
<reference evidence="7" key="1">
    <citation type="journal article" date="2006" name="BMC Genomics">
        <title>Quantitative analysis of cell-type specific gene expression in the green alga Volvox carteri.</title>
        <authorList>
            <person name="Nematollahi G."/>
            <person name="Kianianmomeni A."/>
            <person name="Hallmann A."/>
        </authorList>
    </citation>
    <scope>NUCLEOTIDE SEQUENCE</scope>
</reference>
<comment type="similarity">
    <text evidence="2 6">Belongs to the profilin family.</text>
</comment>
<accession>A1YQX7</accession>
<evidence type="ECO:0000256" key="5">
    <source>
        <dbReference type="ARBA" id="ARBA00023212"/>
    </source>
</evidence>
<evidence type="ECO:0000313" key="7">
    <source>
        <dbReference type="EMBL" id="ABM47309.1"/>
    </source>
</evidence>
<keyword evidence="5" id="KW-0206">Cytoskeleton</keyword>
<accession>D8U668</accession>
<name>A1YQX7_VOLCA</name>
<dbReference type="AlphaFoldDB" id="A1YQX7"/>
<keyword evidence="3" id="KW-0963">Cytoplasm</keyword>
<dbReference type="Pfam" id="PF00235">
    <property type="entry name" value="Profilin"/>
    <property type="match status" value="1"/>
</dbReference>
<dbReference type="RefSeq" id="XP_002954170.1">
    <property type="nucleotide sequence ID" value="XM_002954124.1"/>
</dbReference>
<dbReference type="EMBL" id="GL378361">
    <property type="protein sequence ID" value="EFJ44887.1"/>
    <property type="molecule type" value="Genomic_DNA"/>
</dbReference>
<dbReference type="eggNOG" id="KOG1755">
    <property type="taxonomic scope" value="Eukaryota"/>
</dbReference>
<dbReference type="SMART" id="SM00392">
    <property type="entry name" value="PROF"/>
    <property type="match status" value="1"/>
</dbReference>
<dbReference type="FunCoup" id="A1YQX7">
    <property type="interactions" value="984"/>
</dbReference>
<evidence type="ECO:0000256" key="1">
    <source>
        <dbReference type="ARBA" id="ARBA00004245"/>
    </source>
</evidence>
<comment type="subcellular location">
    <subcellularLocation>
        <location evidence="1">Cytoplasm</location>
        <location evidence="1">Cytoskeleton</location>
    </subcellularLocation>
</comment>
<sequence>MSWDEYITSNLMAPVDANGSTLSSAAILGLDGSVWAKSSGFPAFTPEEFEKVMAAMADPAITAAFFSGAKYMKVTSDETVLRCRKDKIGFIARKTNTAIVMGFYEDPPVSGQMCNRVVEALGDYLEHQGY</sequence>
<proteinExistence type="inferred from homology"/>
<dbReference type="PRINTS" id="PR00392">
    <property type="entry name" value="PROFILIN"/>
</dbReference>
<evidence type="ECO:0000313" key="8">
    <source>
        <dbReference type="EMBL" id="EFJ44887.1"/>
    </source>
</evidence>
<dbReference type="CDD" id="cd00148">
    <property type="entry name" value="PROF"/>
    <property type="match status" value="1"/>
</dbReference>
<dbReference type="InParanoid" id="A1YQX7"/>
<evidence type="ECO:0000313" key="9">
    <source>
        <dbReference type="Proteomes" id="UP000001058"/>
    </source>
</evidence>
<dbReference type="PANTHER" id="PTHR11604">
    <property type="entry name" value="PROFILIN"/>
    <property type="match status" value="1"/>
</dbReference>
<dbReference type="GeneID" id="9626031"/>
<dbReference type="STRING" id="3068.A1YQX7"/>
<evidence type="ECO:0000256" key="2">
    <source>
        <dbReference type="ARBA" id="ARBA00010058"/>
    </source>
</evidence>
<keyword evidence="4 6" id="KW-0009">Actin-binding</keyword>
<dbReference type="GO" id="GO:0003785">
    <property type="term" value="F:actin monomer binding"/>
    <property type="evidence" value="ECO:0007669"/>
    <property type="project" value="TreeGrafter"/>
</dbReference>
<dbReference type="GO" id="GO:0005856">
    <property type="term" value="C:cytoskeleton"/>
    <property type="evidence" value="ECO:0007669"/>
    <property type="project" value="UniProtKB-SubCell"/>
</dbReference>
<keyword evidence="9" id="KW-1185">Reference proteome</keyword>
<evidence type="ECO:0000256" key="4">
    <source>
        <dbReference type="ARBA" id="ARBA00023203"/>
    </source>
</evidence>